<dbReference type="Proteomes" id="UP000830116">
    <property type="component" value="Chromosome"/>
</dbReference>
<comment type="similarity">
    <text evidence="1">Belongs to the AB hydrolase superfamily. AB hydrolase 2 family.</text>
</comment>
<dbReference type="InterPro" id="IPR050565">
    <property type="entry name" value="LYPA1-2/EST-like"/>
</dbReference>
<organism evidence="4 5">
    <name type="scientific">Bdellovibrio reynosensis</name>
    <dbReference type="NCBI Taxonomy" id="2835041"/>
    <lineage>
        <taxon>Bacteria</taxon>
        <taxon>Pseudomonadati</taxon>
        <taxon>Bdellovibrionota</taxon>
        <taxon>Bdellovibrionia</taxon>
        <taxon>Bdellovibrionales</taxon>
        <taxon>Pseudobdellovibrionaceae</taxon>
        <taxon>Bdellovibrio</taxon>
    </lineage>
</organism>
<evidence type="ECO:0000256" key="2">
    <source>
        <dbReference type="ARBA" id="ARBA00022801"/>
    </source>
</evidence>
<dbReference type="SUPFAM" id="SSF53474">
    <property type="entry name" value="alpha/beta-Hydrolases"/>
    <property type="match status" value="1"/>
</dbReference>
<feature type="domain" description="Phospholipase/carboxylesterase/thioesterase" evidence="3">
    <location>
        <begin position="18"/>
        <end position="216"/>
    </location>
</feature>
<evidence type="ECO:0000256" key="1">
    <source>
        <dbReference type="ARBA" id="ARBA00006499"/>
    </source>
</evidence>
<dbReference type="PANTHER" id="PTHR10655:SF17">
    <property type="entry name" value="LYSOPHOSPHOLIPASE-LIKE PROTEIN 1"/>
    <property type="match status" value="1"/>
</dbReference>
<dbReference type="EMBL" id="CP093442">
    <property type="protein sequence ID" value="UOF02444.1"/>
    <property type="molecule type" value="Genomic_DNA"/>
</dbReference>
<protein>
    <submittedName>
        <fullName evidence="4">Serine esterase</fullName>
    </submittedName>
</protein>
<dbReference type="InterPro" id="IPR029058">
    <property type="entry name" value="AB_hydrolase_fold"/>
</dbReference>
<name>A0ABY4CDB5_9BACT</name>
<evidence type="ECO:0000313" key="5">
    <source>
        <dbReference type="Proteomes" id="UP000830116"/>
    </source>
</evidence>
<accession>A0ABY4CDB5</accession>
<reference evidence="4" key="1">
    <citation type="submission" date="2022-03" db="EMBL/GenBank/DDBJ databases">
        <title>Genome Identification and Characterization of new species Bdellovibrio reynosense LBG001 sp. nov. from a Mexico soil sample.</title>
        <authorList>
            <person name="Camilli A."/>
            <person name="Ajao Y."/>
            <person name="Guo X."/>
        </authorList>
    </citation>
    <scope>NUCLEOTIDE SEQUENCE</scope>
    <source>
        <strain evidence="4">LBG001</strain>
    </source>
</reference>
<dbReference type="RefSeq" id="WP_243539910.1">
    <property type="nucleotide sequence ID" value="NZ_CP093442.1"/>
</dbReference>
<dbReference type="Pfam" id="PF02230">
    <property type="entry name" value="Abhydrolase_2"/>
    <property type="match status" value="1"/>
</dbReference>
<dbReference type="InterPro" id="IPR003140">
    <property type="entry name" value="PLipase/COase/thioEstase"/>
</dbReference>
<gene>
    <name evidence="4" type="ORF">MNR06_05710</name>
</gene>
<evidence type="ECO:0000259" key="3">
    <source>
        <dbReference type="Pfam" id="PF02230"/>
    </source>
</evidence>
<dbReference type="Gene3D" id="3.40.50.1820">
    <property type="entry name" value="alpha/beta hydrolase"/>
    <property type="match status" value="1"/>
</dbReference>
<proteinExistence type="inferred from homology"/>
<keyword evidence="5" id="KW-1185">Reference proteome</keyword>
<sequence length="218" mass="24021">MHTQNFGDLSAITLAPPGNPNGALVLLHGVGSNERNMLELGPILAEDRLIVSLRGPLVLGANAFAWFHVQFTAHGPIHNWDEAKKSLQLIEEALLDLSDKTKIPLEKISIFGFSQGAIMTIGLALQSELPLEKYIASSGRTLPEFAQASEKSPLASYRDRKIFIGHGEYDSKLPVALARNTERILRSADLDLIYKEYPADHSVSPELITDARKWLKSL</sequence>
<dbReference type="PANTHER" id="PTHR10655">
    <property type="entry name" value="LYSOPHOSPHOLIPASE-RELATED"/>
    <property type="match status" value="1"/>
</dbReference>
<evidence type="ECO:0000313" key="4">
    <source>
        <dbReference type="EMBL" id="UOF02444.1"/>
    </source>
</evidence>
<keyword evidence="2" id="KW-0378">Hydrolase</keyword>